<name>I3SYX4_LOTJA</name>
<organism evidence="2">
    <name type="scientific">Lotus japonicus</name>
    <name type="common">Lotus corniculatus var. japonicus</name>
    <dbReference type="NCBI Taxonomy" id="34305"/>
    <lineage>
        <taxon>Eukaryota</taxon>
        <taxon>Viridiplantae</taxon>
        <taxon>Streptophyta</taxon>
        <taxon>Embryophyta</taxon>
        <taxon>Tracheophyta</taxon>
        <taxon>Spermatophyta</taxon>
        <taxon>Magnoliopsida</taxon>
        <taxon>eudicotyledons</taxon>
        <taxon>Gunneridae</taxon>
        <taxon>Pentapetalae</taxon>
        <taxon>rosids</taxon>
        <taxon>fabids</taxon>
        <taxon>Fabales</taxon>
        <taxon>Fabaceae</taxon>
        <taxon>Papilionoideae</taxon>
        <taxon>50 kb inversion clade</taxon>
        <taxon>NPAAA clade</taxon>
        <taxon>Hologalegina</taxon>
        <taxon>robinioid clade</taxon>
        <taxon>Loteae</taxon>
        <taxon>Lotus</taxon>
    </lineage>
</organism>
<dbReference type="PANTHER" id="PTHR35109">
    <property type="entry name" value="GLUTAMATE RACEMASE"/>
    <property type="match status" value="1"/>
</dbReference>
<reference evidence="2" key="1">
    <citation type="submission" date="2012-05" db="EMBL/GenBank/DDBJ databases">
        <authorList>
            <person name="Krishnakumar V."/>
            <person name="Cheung F."/>
            <person name="Xiao Y."/>
            <person name="Chan A."/>
            <person name="Moskal W.A."/>
            <person name="Town C.D."/>
        </authorList>
    </citation>
    <scope>NUCLEOTIDE SEQUENCE</scope>
</reference>
<protein>
    <submittedName>
        <fullName evidence="2">Uncharacterized protein</fullName>
    </submittedName>
</protein>
<proteinExistence type="evidence at transcript level"/>
<dbReference type="PANTHER" id="PTHR35109:SF1">
    <property type="entry name" value="GLUTAMATE RACEMASE"/>
    <property type="match status" value="1"/>
</dbReference>
<dbReference type="AlphaFoldDB" id="I3SYX4"/>
<feature type="compositionally biased region" description="Polar residues" evidence="1">
    <location>
        <begin position="25"/>
        <end position="37"/>
    </location>
</feature>
<feature type="region of interest" description="Disordered" evidence="1">
    <location>
        <begin position="20"/>
        <end position="56"/>
    </location>
</feature>
<sequence>MAIRSGLAKSNMFLRSCRRAKHAESGTSKRLGTTIQPTAKLETESSRDAKTRGNGCWIPHPRTGIYFPVGHEWVMEDVPDGAANFGQTCWFRNNAVDAVDNPIPKPDAHAPLHQLIFL</sequence>
<evidence type="ECO:0000313" key="2">
    <source>
        <dbReference type="EMBL" id="AFK45466.1"/>
    </source>
</evidence>
<dbReference type="EMBL" id="BT145672">
    <property type="protein sequence ID" value="AFK45466.1"/>
    <property type="molecule type" value="mRNA"/>
</dbReference>
<feature type="compositionally biased region" description="Basic and acidic residues" evidence="1">
    <location>
        <begin position="41"/>
        <end position="51"/>
    </location>
</feature>
<accession>I3SYX4</accession>
<evidence type="ECO:0000256" key="1">
    <source>
        <dbReference type="SAM" id="MobiDB-lite"/>
    </source>
</evidence>